<proteinExistence type="predicted"/>
<evidence type="ECO:0000313" key="3">
    <source>
        <dbReference type="Proteomes" id="UP000318821"/>
    </source>
</evidence>
<feature type="region of interest" description="Disordered" evidence="1">
    <location>
        <begin position="1"/>
        <end position="25"/>
    </location>
</feature>
<feature type="compositionally biased region" description="Polar residues" evidence="1">
    <location>
        <begin position="607"/>
        <end position="617"/>
    </location>
</feature>
<evidence type="ECO:0000256" key="1">
    <source>
        <dbReference type="SAM" id="MobiDB-lite"/>
    </source>
</evidence>
<feature type="region of interest" description="Disordered" evidence="1">
    <location>
        <begin position="364"/>
        <end position="386"/>
    </location>
</feature>
<feature type="compositionally biased region" description="Basic and acidic residues" evidence="1">
    <location>
        <begin position="636"/>
        <end position="649"/>
    </location>
</feature>
<sequence>MESYSVKVGSSSQSPEGSAAGAAAETLTSPTVGQAVISSNCSTTQAGNFPHLVRKNLAHVAAVEATATAAESVVPMQSRSLSLVTGTSKSAPASTGVFAGDMDWPQWGLVPVVSLVVTPASGSSAAAEMNTAPTLEMLGRISVLSTDNATVSTLSPPSCDPIASCHDFYRRLNSSLGVSSASSVPLLRSIPPPPATSLGDSSSCSDDSAAAATAVSPLSTLLSRRCSGQHPPSLLNSQTLASVLSVGEADAPLTPPSSPSEPPLPLPDPAPSPQASRARIAAAAIRNPDPASSSAMTVDPDTQRQGLPLTLGRPPHSGSSSSSLRHLDSPQPLASNATVLDRKEDDMAEDSRGTYHQAAAAVANGDASDAGVDDEGGPETNSAPASRILKSISKTLMGRASSSSHNTTTNAVTMATSTAATATGTFTPNHSALPLEKLNSDSPTPPPPCAWSLVYANDAAASMLGCSSVDEVTTAAFDNLLCCFALTLPPSASAGSIRSSMPLVTAAAATDGASVPFALASLPATASSSSPQAACFGEKEMASNDENDDKGRQKHQQPSSNAVQQPGWREVQNPGELFALPNHNYVILYSKRTSAYYAALAVPSHQPKMSQQTSVDGESTPRMGSPSTMRNQRPIVEADRQRGGHRDGAVRATNLDYISSSKHLLPARARPE</sequence>
<feature type="compositionally biased region" description="Low complexity" evidence="1">
    <location>
        <begin position="311"/>
        <end position="324"/>
    </location>
</feature>
<feature type="region of interest" description="Disordered" evidence="1">
    <location>
        <begin position="541"/>
        <end position="567"/>
    </location>
</feature>
<comment type="caution">
    <text evidence="2">The sequence shown here is derived from an EMBL/GenBank/DDBJ whole genome shotgun (WGS) entry which is preliminary data.</text>
</comment>
<feature type="region of interest" description="Disordered" evidence="1">
    <location>
        <begin position="606"/>
        <end position="655"/>
    </location>
</feature>
<feature type="compositionally biased region" description="Low complexity" evidence="1">
    <location>
        <begin position="273"/>
        <end position="292"/>
    </location>
</feature>
<dbReference type="Proteomes" id="UP000318821">
    <property type="component" value="Unassembled WGS sequence"/>
</dbReference>
<feature type="compositionally biased region" description="Pro residues" evidence="1">
    <location>
        <begin position="253"/>
        <end position="272"/>
    </location>
</feature>
<dbReference type="VEuPathDB" id="TriTrypDB:LdBPK_200970.1"/>
<gene>
    <name evidence="2" type="ORF">CGC20_31615</name>
</gene>
<dbReference type="EMBL" id="RHLD01000038">
    <property type="protein sequence ID" value="TPP45486.1"/>
    <property type="molecule type" value="Genomic_DNA"/>
</dbReference>
<dbReference type="AlphaFoldDB" id="A0A504X8W1"/>
<dbReference type="VEuPathDB" id="TriTrypDB:LDHU3_20.1200"/>
<organism evidence="2 3">
    <name type="scientific">Leishmania donovani</name>
    <dbReference type="NCBI Taxonomy" id="5661"/>
    <lineage>
        <taxon>Eukaryota</taxon>
        <taxon>Discoba</taxon>
        <taxon>Euglenozoa</taxon>
        <taxon>Kinetoplastea</taxon>
        <taxon>Metakinetoplastina</taxon>
        <taxon>Trypanosomatida</taxon>
        <taxon>Trypanosomatidae</taxon>
        <taxon>Leishmaniinae</taxon>
        <taxon>Leishmania</taxon>
    </lineage>
</organism>
<protein>
    <submittedName>
        <fullName evidence="2">Uncharacterized protein</fullName>
    </submittedName>
</protein>
<feature type="compositionally biased region" description="Low complexity" evidence="1">
    <location>
        <begin position="1"/>
        <end position="24"/>
    </location>
</feature>
<dbReference type="VEuPathDB" id="TriTrypDB:LdCL_200014400"/>
<accession>A0A504X8W1</accession>
<feature type="region of interest" description="Disordered" evidence="1">
    <location>
        <begin position="249"/>
        <end position="339"/>
    </location>
</feature>
<evidence type="ECO:0000313" key="2">
    <source>
        <dbReference type="EMBL" id="TPP45486.1"/>
    </source>
</evidence>
<name>A0A504X8W1_LEIDO</name>
<reference evidence="3" key="1">
    <citation type="submission" date="2019-02" db="EMBL/GenBank/DDBJ databases">
        <title>FDA dAtabase for Regulatory Grade micrObial Sequences (FDA-ARGOS): Supporting development and validation of Infectious Disease Dx tests.</title>
        <authorList>
            <person name="Duncan R."/>
            <person name="Fisher C."/>
            <person name="Tallon L."/>
            <person name="Sadzewicz L."/>
            <person name="Sengamalay N."/>
            <person name="Ott S."/>
            <person name="Godinez A."/>
            <person name="Nagaraj S."/>
            <person name="Vavikolanu K."/>
            <person name="Vyas G."/>
            <person name="Nadendla S."/>
            <person name="Aluvathingal J."/>
            <person name="Sichtig H."/>
        </authorList>
    </citation>
    <scope>NUCLEOTIDE SEQUENCE [LARGE SCALE GENOMIC DNA]</scope>
    <source>
        <strain evidence="3">FDAARGOS_360</strain>
    </source>
</reference>